<accession>X1T6L9</accession>
<comment type="caution">
    <text evidence="1">The sequence shown here is derived from an EMBL/GenBank/DDBJ whole genome shotgun (WGS) entry which is preliminary data.</text>
</comment>
<evidence type="ECO:0000313" key="1">
    <source>
        <dbReference type="EMBL" id="GAI75664.1"/>
    </source>
</evidence>
<feature type="non-terminal residue" evidence="1">
    <location>
        <position position="45"/>
    </location>
</feature>
<protein>
    <submittedName>
        <fullName evidence="1">Uncharacterized protein</fullName>
    </submittedName>
</protein>
<dbReference type="EMBL" id="BARW01013060">
    <property type="protein sequence ID" value="GAI75664.1"/>
    <property type="molecule type" value="Genomic_DNA"/>
</dbReference>
<proteinExistence type="predicted"/>
<sequence length="45" mass="5156">MGEDKKEICTIRIMFPVESDEKAIEYKRKIAGILSEIPDAQIQFA</sequence>
<reference evidence="1" key="1">
    <citation type="journal article" date="2014" name="Front. Microbiol.">
        <title>High frequency of phylogenetically diverse reductive dehalogenase-homologous genes in deep subseafloor sedimentary metagenomes.</title>
        <authorList>
            <person name="Kawai M."/>
            <person name="Futagami T."/>
            <person name="Toyoda A."/>
            <person name="Takaki Y."/>
            <person name="Nishi S."/>
            <person name="Hori S."/>
            <person name="Arai W."/>
            <person name="Tsubouchi T."/>
            <person name="Morono Y."/>
            <person name="Uchiyama I."/>
            <person name="Ito T."/>
            <person name="Fujiyama A."/>
            <person name="Inagaki F."/>
            <person name="Takami H."/>
        </authorList>
    </citation>
    <scope>NUCLEOTIDE SEQUENCE</scope>
    <source>
        <strain evidence="1">Expedition CK06-06</strain>
    </source>
</reference>
<organism evidence="1">
    <name type="scientific">marine sediment metagenome</name>
    <dbReference type="NCBI Taxonomy" id="412755"/>
    <lineage>
        <taxon>unclassified sequences</taxon>
        <taxon>metagenomes</taxon>
        <taxon>ecological metagenomes</taxon>
    </lineage>
</organism>
<dbReference type="AlphaFoldDB" id="X1T6L9"/>
<name>X1T6L9_9ZZZZ</name>
<gene>
    <name evidence="1" type="ORF">S12H4_24193</name>
</gene>